<dbReference type="EMBL" id="KZ451951">
    <property type="protein sequence ID" value="PKA58580.1"/>
    <property type="molecule type" value="Genomic_DNA"/>
</dbReference>
<evidence type="ECO:0000256" key="4">
    <source>
        <dbReference type="HAMAP-Rule" id="MF_03004"/>
    </source>
</evidence>
<evidence type="ECO:0000259" key="6">
    <source>
        <dbReference type="PROSITE" id="PS50250"/>
    </source>
</evidence>
<evidence type="ECO:0000313" key="8">
    <source>
        <dbReference type="Proteomes" id="UP000236161"/>
    </source>
</evidence>
<name>A0A2I0ASQ5_9ASPA</name>
<dbReference type="STRING" id="1088818.A0A2I0ASQ5"/>
<dbReference type="Pfam" id="PF01399">
    <property type="entry name" value="PCI"/>
    <property type="match status" value="1"/>
</dbReference>
<evidence type="ECO:0000256" key="3">
    <source>
        <dbReference type="ARBA" id="ARBA00022917"/>
    </source>
</evidence>
<protein>
    <recommendedName>
        <fullName evidence="4 5">Eukaryotic translation initiation factor 3 subunit E</fullName>
        <shortName evidence="4">eIF3e</shortName>
    </recommendedName>
    <alternativeName>
        <fullName evidence="4">Eukaryotic translation initiation factor 3 subunit 6</fullName>
    </alternativeName>
</protein>
<dbReference type="PROSITE" id="PS50250">
    <property type="entry name" value="PCI"/>
    <property type="match status" value="1"/>
</dbReference>
<dbReference type="Proteomes" id="UP000236161">
    <property type="component" value="Unassembled WGS sequence"/>
</dbReference>
<dbReference type="SUPFAM" id="SSF46785">
    <property type="entry name" value="Winged helix' DNA-binding domain"/>
    <property type="match status" value="1"/>
</dbReference>
<comment type="similarity">
    <text evidence="4 5">Belongs to the eIF-3 subunit E family.</text>
</comment>
<feature type="domain" description="PCI" evidence="6">
    <location>
        <begin position="219"/>
        <end position="403"/>
    </location>
</feature>
<dbReference type="Pfam" id="PF09440">
    <property type="entry name" value="eIF3_N"/>
    <property type="match status" value="1"/>
</dbReference>
<dbReference type="SMART" id="SM00088">
    <property type="entry name" value="PINT"/>
    <property type="match status" value="1"/>
</dbReference>
<evidence type="ECO:0000256" key="1">
    <source>
        <dbReference type="ARBA" id="ARBA00022490"/>
    </source>
</evidence>
<evidence type="ECO:0000256" key="2">
    <source>
        <dbReference type="ARBA" id="ARBA00022540"/>
    </source>
</evidence>
<dbReference type="AlphaFoldDB" id="A0A2I0ASQ5"/>
<dbReference type="GO" id="GO:0016282">
    <property type="term" value="C:eukaryotic 43S preinitiation complex"/>
    <property type="evidence" value="ECO:0007669"/>
    <property type="project" value="UniProtKB-UniRule"/>
</dbReference>
<comment type="function">
    <text evidence="4">Component of the eukaryotic translation initiation factor 3 (eIF-3) complex, which is involved in protein synthesis of a specialized repertoire of mRNAs and, together with other initiation factors, stimulates binding of mRNA and methionyl-tRNAi to the 40S ribosome. The eIF-3 complex specifically targets and initiates translation of a subset of mRNAs involved in cell proliferation.</text>
</comment>
<dbReference type="InterPro" id="IPR016650">
    <property type="entry name" value="eIF3e"/>
</dbReference>
<dbReference type="GO" id="GO:0001732">
    <property type="term" value="P:formation of cytoplasmic translation initiation complex"/>
    <property type="evidence" value="ECO:0007669"/>
    <property type="project" value="UniProtKB-UniRule"/>
</dbReference>
<dbReference type="InterPro" id="IPR000717">
    <property type="entry name" value="PCI_dom"/>
</dbReference>
<proteinExistence type="inferred from homology"/>
<organism evidence="7 8">
    <name type="scientific">Apostasia shenzhenica</name>
    <dbReference type="NCBI Taxonomy" id="1088818"/>
    <lineage>
        <taxon>Eukaryota</taxon>
        <taxon>Viridiplantae</taxon>
        <taxon>Streptophyta</taxon>
        <taxon>Embryophyta</taxon>
        <taxon>Tracheophyta</taxon>
        <taxon>Spermatophyta</taxon>
        <taxon>Magnoliopsida</taxon>
        <taxon>Liliopsida</taxon>
        <taxon>Asparagales</taxon>
        <taxon>Orchidaceae</taxon>
        <taxon>Apostasioideae</taxon>
        <taxon>Apostasia</taxon>
    </lineage>
</organism>
<comment type="subunit">
    <text evidence="4 5">Component of the eukaryotic translation initiation factor 3 (eIF-3) complex.</text>
</comment>
<dbReference type="GO" id="GO:0033290">
    <property type="term" value="C:eukaryotic 48S preinitiation complex"/>
    <property type="evidence" value="ECO:0007669"/>
    <property type="project" value="UniProtKB-UniRule"/>
</dbReference>
<sequence length="433" mass="50751">MADHDLTSRIAPQLDRHLVFPLLEFLQERQLYADDEILKAKIDLLSQTNMVDYAMDIHKCLYRTDEVPQEMMDRRAEVVGRLKSLEEAAAPLISFLQNAALVQELRPDKQYNLHMLNDRFQIGPEQIEALYQYAKFQFECGNYSGAADYLYQYRALCTNGDRSLSALWGKLAAEILMQNWDLALEELNRLKEIIDSKSFASPLYQLQNRIWLMHWSLFIFFNHENGRNGIIDLFFQDRYLNAIQTNANHLLRYVATAVIVNKRRRNMLKELVKVIQQENHSYRDPITEFLECLYVNYDFEGAQKKLLECENVILNDPFLGKRVEDADFTTVPLRDEFVENARLFIFETYCRIHQCIDIGMLAQKLNMNYEEAESWIVNLVQNAKLEAKIDSESGTVVMETSRVNVYEQLMESMKNLNMRTYVLAKNLVEQTAR</sequence>
<keyword evidence="2 4" id="KW-0396">Initiation factor</keyword>
<dbReference type="OrthoDB" id="417252at2759"/>
<gene>
    <name evidence="7" type="ORF">AXF42_Ash008867</name>
</gene>
<dbReference type="GO" id="GO:0003743">
    <property type="term" value="F:translation initiation factor activity"/>
    <property type="evidence" value="ECO:0007669"/>
    <property type="project" value="UniProtKB-UniRule"/>
</dbReference>
<dbReference type="CDD" id="cd21378">
    <property type="entry name" value="eIF3E"/>
    <property type="match status" value="1"/>
</dbReference>
<dbReference type="PIRSF" id="PIRSF016255">
    <property type="entry name" value="eIF3e_su6"/>
    <property type="match status" value="1"/>
</dbReference>
<keyword evidence="8" id="KW-1185">Reference proteome</keyword>
<reference evidence="7 8" key="1">
    <citation type="journal article" date="2017" name="Nature">
        <title>The Apostasia genome and the evolution of orchids.</title>
        <authorList>
            <person name="Zhang G.Q."/>
            <person name="Liu K.W."/>
            <person name="Li Z."/>
            <person name="Lohaus R."/>
            <person name="Hsiao Y.Y."/>
            <person name="Niu S.C."/>
            <person name="Wang J.Y."/>
            <person name="Lin Y.C."/>
            <person name="Xu Q."/>
            <person name="Chen L.J."/>
            <person name="Yoshida K."/>
            <person name="Fujiwara S."/>
            <person name="Wang Z.W."/>
            <person name="Zhang Y.Q."/>
            <person name="Mitsuda N."/>
            <person name="Wang M."/>
            <person name="Liu G.H."/>
            <person name="Pecoraro L."/>
            <person name="Huang H.X."/>
            <person name="Xiao X.J."/>
            <person name="Lin M."/>
            <person name="Wu X.Y."/>
            <person name="Wu W.L."/>
            <person name="Chen Y.Y."/>
            <person name="Chang S.B."/>
            <person name="Sakamoto S."/>
            <person name="Ohme-Takagi M."/>
            <person name="Yagi M."/>
            <person name="Zeng S.J."/>
            <person name="Shen C.Y."/>
            <person name="Yeh C.M."/>
            <person name="Luo Y.B."/>
            <person name="Tsai W.C."/>
            <person name="Van de Peer Y."/>
            <person name="Liu Z.J."/>
        </authorList>
    </citation>
    <scope>NUCLEOTIDE SEQUENCE [LARGE SCALE GENOMIC DNA]</scope>
    <source>
        <strain evidence="8">cv. Shenzhen</strain>
        <tissue evidence="7">Stem</tissue>
    </source>
</reference>
<accession>A0A2I0ASQ5</accession>
<keyword evidence="3 4" id="KW-0648">Protein biosynthesis</keyword>
<dbReference type="GO" id="GO:0071540">
    <property type="term" value="C:eukaryotic translation initiation factor 3 complex, eIF3e"/>
    <property type="evidence" value="ECO:0007669"/>
    <property type="project" value="UniProtKB-UniRule"/>
</dbReference>
<dbReference type="PANTHER" id="PTHR10317">
    <property type="entry name" value="EUKARYOTIC TRANSLATION INITIATION FACTOR 3 SUBUNIT E"/>
    <property type="match status" value="1"/>
</dbReference>
<dbReference type="InterPro" id="IPR036390">
    <property type="entry name" value="WH_DNA-bd_sf"/>
</dbReference>
<dbReference type="HAMAP" id="MF_03004">
    <property type="entry name" value="eIF3e"/>
    <property type="match status" value="1"/>
</dbReference>
<dbReference type="Gene3D" id="1.25.40.570">
    <property type="match status" value="1"/>
</dbReference>
<evidence type="ECO:0000256" key="5">
    <source>
        <dbReference type="PIRNR" id="PIRNR016255"/>
    </source>
</evidence>
<comment type="subcellular location">
    <subcellularLocation>
        <location evidence="4 5">Cytoplasm</location>
    </subcellularLocation>
</comment>
<keyword evidence="1 4" id="KW-0963">Cytoplasm</keyword>
<dbReference type="InterPro" id="IPR019010">
    <property type="entry name" value="eIF3e_N"/>
</dbReference>
<dbReference type="SMART" id="SM01186">
    <property type="entry name" value="eIF3_N"/>
    <property type="match status" value="1"/>
</dbReference>
<evidence type="ECO:0000313" key="7">
    <source>
        <dbReference type="EMBL" id="PKA58580.1"/>
    </source>
</evidence>